<evidence type="ECO:0000313" key="3">
    <source>
        <dbReference type="Proteomes" id="UP000590511"/>
    </source>
</evidence>
<dbReference type="EMBL" id="BOMP01000034">
    <property type="protein sequence ID" value="GIE39596.1"/>
    <property type="molecule type" value="Genomic_DNA"/>
</dbReference>
<reference evidence="2 3" key="1">
    <citation type="submission" date="2020-08" db="EMBL/GenBank/DDBJ databases">
        <title>Sequencing the genomes of 1000 actinobacteria strains.</title>
        <authorList>
            <person name="Klenk H.-P."/>
        </authorList>
    </citation>
    <scope>NUCLEOTIDE SEQUENCE [LARGE SCALE GENOMIC DNA]</scope>
    <source>
        <strain evidence="2 3">DSM 43150</strain>
    </source>
</reference>
<organism evidence="2 3">
    <name type="scientific">Actinoplanes lobatus</name>
    <dbReference type="NCBI Taxonomy" id="113568"/>
    <lineage>
        <taxon>Bacteria</taxon>
        <taxon>Bacillati</taxon>
        <taxon>Actinomycetota</taxon>
        <taxon>Actinomycetes</taxon>
        <taxon>Micromonosporales</taxon>
        <taxon>Micromonosporaceae</taxon>
        <taxon>Actinoplanes</taxon>
    </lineage>
</organism>
<comment type="caution">
    <text evidence="2">The sequence shown here is derived from an EMBL/GenBank/DDBJ whole genome shotgun (WGS) entry which is preliminary data.</text>
</comment>
<evidence type="ECO:0000313" key="4">
    <source>
        <dbReference type="Proteomes" id="UP000631312"/>
    </source>
</evidence>
<dbReference type="AlphaFoldDB" id="A0A7W7MJV7"/>
<reference evidence="1 4" key="2">
    <citation type="submission" date="2021-01" db="EMBL/GenBank/DDBJ databases">
        <title>Whole genome shotgun sequence of Actinoplanes lobatus NBRC 12513.</title>
        <authorList>
            <person name="Komaki H."/>
            <person name="Tamura T."/>
        </authorList>
    </citation>
    <scope>NUCLEOTIDE SEQUENCE [LARGE SCALE GENOMIC DNA]</scope>
    <source>
        <strain evidence="1 4">NBRC 12513</strain>
    </source>
</reference>
<dbReference type="Proteomes" id="UP000631312">
    <property type="component" value="Unassembled WGS sequence"/>
</dbReference>
<dbReference type="Proteomes" id="UP000590511">
    <property type="component" value="Unassembled WGS sequence"/>
</dbReference>
<keyword evidence="4" id="KW-1185">Reference proteome</keyword>
<name>A0A7W7MJV7_9ACTN</name>
<gene>
    <name evidence="1" type="ORF">Alo02nite_24940</name>
    <name evidence="2" type="ORF">BJ964_007150</name>
</gene>
<dbReference type="EMBL" id="JACHNC010000001">
    <property type="protein sequence ID" value="MBB4752989.1"/>
    <property type="molecule type" value="Genomic_DNA"/>
</dbReference>
<sequence>MQLRPELLPPRIPAARLAELADAITAIEDRLERGEDATTLIEAFNADTDTDTGYGEYDFRGYHSAQTLEEFAREAARPSFPKVPDITRDELVEIAERIVAVDPDTDFYVHLFETNTVRPAAVSVFYHPPEHLQHASVAELVDFILSYRPIAL</sequence>
<evidence type="ECO:0000313" key="1">
    <source>
        <dbReference type="EMBL" id="GIE39596.1"/>
    </source>
</evidence>
<evidence type="ECO:0000313" key="2">
    <source>
        <dbReference type="EMBL" id="MBB4752989.1"/>
    </source>
</evidence>
<proteinExistence type="predicted"/>
<accession>A0A7W7MJV7</accession>
<protein>
    <submittedName>
        <fullName evidence="2">Uncharacterized protein</fullName>
    </submittedName>
</protein>
<dbReference type="RefSeq" id="WP_188124737.1">
    <property type="nucleotide sequence ID" value="NZ_BOMP01000034.1"/>
</dbReference>